<organism evidence="2 3">
    <name type="scientific">Halolamina pelagica</name>
    <dbReference type="NCBI Taxonomy" id="699431"/>
    <lineage>
        <taxon>Archaea</taxon>
        <taxon>Methanobacteriati</taxon>
        <taxon>Methanobacteriota</taxon>
        <taxon>Stenosarchaea group</taxon>
        <taxon>Halobacteria</taxon>
        <taxon>Halobacteriales</taxon>
        <taxon>Haloferacaceae</taxon>
    </lineage>
</organism>
<sequence>MSDSTPPVDYPEVLEAIGVIEAIQKREEDEFVEKFNEIAVNPREDLPGTDTETHQRVTTTVGTTCHEISVDGLLDEVLEAVYLRGHSSTNELVRCVVYGVVDQDGFAERLQEKREDDIDYIGHQYQSAGEVLMQEISEALSNLIADDLGVGIFTKNRESWSSGRTSMHHPTFWSFDFSDSTLNSFEDFMSEEDLFWYGIDDIHVSNLNEELMQYGDKERYVFPGRRNFTSSVGSFRFKSILVNFYQEGADSRYSRDGDPTGSMYTRRGYSNLSMIFEKLLWSLYGYYKFHAQEDPEYEELSDNSDGYKDQYGIVKNFQSNRQDIKKNWRRVSRQVDNIKHSFEKSKPFGERSGFIAQLVDNAIEIETYAEEEYEDLIEKYDDAITLVRSDIELSSTIETVDLQNKIKSQNEAAKKLQWIGGILTLVIAVSSAISLLIQSGYL</sequence>
<dbReference type="RefSeq" id="WP_143076937.1">
    <property type="nucleotide sequence ID" value="NZ_FOXI01000009.1"/>
</dbReference>
<feature type="transmembrane region" description="Helical" evidence="1">
    <location>
        <begin position="416"/>
        <end position="437"/>
    </location>
</feature>
<dbReference type="EMBL" id="FOXI01000009">
    <property type="protein sequence ID" value="SFP80706.1"/>
    <property type="molecule type" value="Genomic_DNA"/>
</dbReference>
<keyword evidence="1" id="KW-1133">Transmembrane helix</keyword>
<accession>A0A1I5TE43</accession>
<evidence type="ECO:0000313" key="2">
    <source>
        <dbReference type="EMBL" id="SFP80706.1"/>
    </source>
</evidence>
<evidence type="ECO:0000256" key="1">
    <source>
        <dbReference type="SAM" id="Phobius"/>
    </source>
</evidence>
<keyword evidence="1" id="KW-0472">Membrane</keyword>
<dbReference type="OrthoDB" id="376243at2157"/>
<proteinExistence type="predicted"/>
<dbReference type="Proteomes" id="UP000183769">
    <property type="component" value="Unassembled WGS sequence"/>
</dbReference>
<evidence type="ECO:0000313" key="3">
    <source>
        <dbReference type="Proteomes" id="UP000183769"/>
    </source>
</evidence>
<gene>
    <name evidence="2" type="ORF">SAMN05216277_1098</name>
</gene>
<reference evidence="3" key="1">
    <citation type="submission" date="2016-10" db="EMBL/GenBank/DDBJ databases">
        <authorList>
            <person name="Varghese N."/>
            <person name="Submissions S."/>
        </authorList>
    </citation>
    <scope>NUCLEOTIDE SEQUENCE [LARGE SCALE GENOMIC DNA]</scope>
    <source>
        <strain evidence="3">CGMCC 1.10329</strain>
    </source>
</reference>
<dbReference type="AlphaFoldDB" id="A0A1I5TE43"/>
<keyword evidence="1" id="KW-0812">Transmembrane</keyword>
<name>A0A1I5TE43_9EURY</name>
<protein>
    <submittedName>
        <fullName evidence="2">Uncharacterized protein</fullName>
    </submittedName>
</protein>
<keyword evidence="3" id="KW-1185">Reference proteome</keyword>